<comment type="caution">
    <text evidence="1">The sequence shown here is derived from an EMBL/GenBank/DDBJ whole genome shotgun (WGS) entry which is preliminary data.</text>
</comment>
<keyword evidence="2" id="KW-1185">Reference proteome</keyword>
<dbReference type="EMBL" id="CASHSV030000206">
    <property type="protein sequence ID" value="CAJ2654527.1"/>
    <property type="molecule type" value="Genomic_DNA"/>
</dbReference>
<evidence type="ECO:0000313" key="2">
    <source>
        <dbReference type="Proteomes" id="UP001177021"/>
    </source>
</evidence>
<dbReference type="Proteomes" id="UP001177021">
    <property type="component" value="Unassembled WGS sequence"/>
</dbReference>
<protein>
    <submittedName>
        <fullName evidence="1">Uncharacterized protein</fullName>
    </submittedName>
</protein>
<organism evidence="1 2">
    <name type="scientific">Trifolium pratense</name>
    <name type="common">Red clover</name>
    <dbReference type="NCBI Taxonomy" id="57577"/>
    <lineage>
        <taxon>Eukaryota</taxon>
        <taxon>Viridiplantae</taxon>
        <taxon>Streptophyta</taxon>
        <taxon>Embryophyta</taxon>
        <taxon>Tracheophyta</taxon>
        <taxon>Spermatophyta</taxon>
        <taxon>Magnoliopsida</taxon>
        <taxon>eudicotyledons</taxon>
        <taxon>Gunneridae</taxon>
        <taxon>Pentapetalae</taxon>
        <taxon>rosids</taxon>
        <taxon>fabids</taxon>
        <taxon>Fabales</taxon>
        <taxon>Fabaceae</taxon>
        <taxon>Papilionoideae</taxon>
        <taxon>50 kb inversion clade</taxon>
        <taxon>NPAAA clade</taxon>
        <taxon>Hologalegina</taxon>
        <taxon>IRL clade</taxon>
        <taxon>Trifolieae</taxon>
        <taxon>Trifolium</taxon>
    </lineage>
</organism>
<evidence type="ECO:0000313" key="1">
    <source>
        <dbReference type="EMBL" id="CAJ2654527.1"/>
    </source>
</evidence>
<proteinExistence type="predicted"/>
<gene>
    <name evidence="1" type="ORF">MILVUS5_LOCUS21649</name>
</gene>
<reference evidence="1" key="1">
    <citation type="submission" date="2023-10" db="EMBL/GenBank/DDBJ databases">
        <authorList>
            <person name="Rodriguez Cubillos JULIANA M."/>
            <person name="De Vega J."/>
        </authorList>
    </citation>
    <scope>NUCLEOTIDE SEQUENCE</scope>
</reference>
<name>A0ACB0KGA6_TRIPR</name>
<sequence>MAPNICDVLSETKRIINSQNWHYFNLYLIFLVPLSFFSRFFFQLLLKHFQQQQSSPNLTIIISLSLLLIIFSTIFTYGAIISITYSVFHGFFNRPVKLEESIKSISTSFFPLLATNIVIYTIIFFVSFLILLLIVLVSFLVIYLGHVDITTYPYLNTLCYMVLMLVLLALVMYLAVNLSLVHVIVVVESRWGIEPLRRSWKLVNGMKKLVLSIIFLFGSFQIMASVIDYNNWVLTFSSSLLLAWYSIYNIGAITVLYIYSKEKHGEVANEEFGKENDEANLSLIS</sequence>
<accession>A0ACB0KGA6</accession>